<keyword evidence="3" id="KW-1185">Reference proteome</keyword>
<gene>
    <name evidence="2" type="ORF">GP475_11770</name>
</gene>
<dbReference type="PROSITE" id="PS51318">
    <property type="entry name" value="TAT"/>
    <property type="match status" value="1"/>
</dbReference>
<evidence type="ECO:0000259" key="1">
    <source>
        <dbReference type="Pfam" id="PF08924"/>
    </source>
</evidence>
<dbReference type="InterPro" id="IPR006311">
    <property type="entry name" value="TAT_signal"/>
</dbReference>
<evidence type="ECO:0000313" key="2">
    <source>
        <dbReference type="EMBL" id="QNQ91540.1"/>
    </source>
</evidence>
<dbReference type="RefSeq" id="WP_187975936.1">
    <property type="nucleotide sequence ID" value="NZ_CP046884.1"/>
</dbReference>
<dbReference type="InterPro" id="IPR017853">
    <property type="entry name" value="GH"/>
</dbReference>
<dbReference type="SUPFAM" id="SSF51445">
    <property type="entry name" value="(Trans)glycosidases"/>
    <property type="match status" value="1"/>
</dbReference>
<evidence type="ECO:0000313" key="3">
    <source>
        <dbReference type="Proteomes" id="UP000516320"/>
    </source>
</evidence>
<dbReference type="InterPro" id="IPR015020">
    <property type="entry name" value="Rv2525c-like_Glyco_Hydro-like"/>
</dbReference>
<dbReference type="Gene3D" id="3.20.20.80">
    <property type="entry name" value="Glycosidases"/>
    <property type="match status" value="1"/>
</dbReference>
<dbReference type="EMBL" id="CP046884">
    <property type="protein sequence ID" value="QNQ91540.1"/>
    <property type="molecule type" value="Genomic_DNA"/>
</dbReference>
<sequence length="255" mass="26808">MPASFPSRPLTRRSLLRAGAMGLAAGVVATATPRALAAVDPTRPVLGTVLDYATGVPSAAAIKAAGHMGAVRYVTRPLPGNESWVLGKPVKLTETLDFAAHGLKVASVYESNAGKNADWAAGAAGALKHAPQAVELHLAAGGPTGRPIYVGIDDNPTETQYTQQIRPYLQAFKAALEAVGLHLGVYANYPTIEWALGDGLGTYFWQHDWGSQGNIHPKAQIHQVGGWQAQIDGVTVDINNVYAQDWGQWAPGSAS</sequence>
<protein>
    <submittedName>
        <fullName evidence="2">DUF1906 domain-containing protein</fullName>
    </submittedName>
</protein>
<dbReference type="KEGG" id="cpoy:GP475_11770"/>
<organism evidence="2 3">
    <name type="scientific">Corynebacterium poyangense</name>
    <dbReference type="NCBI Taxonomy" id="2684405"/>
    <lineage>
        <taxon>Bacteria</taxon>
        <taxon>Bacillati</taxon>
        <taxon>Actinomycetota</taxon>
        <taxon>Actinomycetes</taxon>
        <taxon>Mycobacteriales</taxon>
        <taxon>Corynebacteriaceae</taxon>
        <taxon>Corynebacterium</taxon>
    </lineage>
</organism>
<proteinExistence type="predicted"/>
<feature type="domain" description="Rv2525c-like glycoside hydrolase-like" evidence="1">
    <location>
        <begin position="60"/>
        <end position="240"/>
    </location>
</feature>
<dbReference type="Pfam" id="PF08924">
    <property type="entry name" value="Rv2525c_GlyHyd-like"/>
    <property type="match status" value="1"/>
</dbReference>
<dbReference type="AlphaFoldDB" id="A0A7H0SSL5"/>
<dbReference type="Proteomes" id="UP000516320">
    <property type="component" value="Chromosome"/>
</dbReference>
<name>A0A7H0SSL5_9CORY</name>
<reference evidence="2 3" key="1">
    <citation type="submission" date="2019-12" db="EMBL/GenBank/DDBJ databases">
        <title>Corynebacterium sp. nov., isolated from feces of the Anser Albifrons in China.</title>
        <authorList>
            <person name="Liu Q."/>
        </authorList>
    </citation>
    <scope>NUCLEOTIDE SEQUENCE [LARGE SCALE GENOMIC DNA]</scope>
    <source>
        <strain evidence="2 3">4H37-19</strain>
    </source>
</reference>
<accession>A0A7H0SSL5</accession>